<dbReference type="InterPro" id="IPR041588">
    <property type="entry name" value="Integrase_H2C2"/>
</dbReference>
<keyword evidence="6" id="KW-0694">RNA-binding</keyword>
<keyword evidence="3" id="KW-0540">Nuclease</keyword>
<dbReference type="InterPro" id="IPR001584">
    <property type="entry name" value="Integrase_cat-core"/>
</dbReference>
<name>A0A9W8JJS0_9AGAR</name>
<keyword evidence="5" id="KW-0378">Hydrolase</keyword>
<evidence type="ECO:0000259" key="8">
    <source>
        <dbReference type="PROSITE" id="PS50994"/>
    </source>
</evidence>
<dbReference type="SUPFAM" id="SSF56672">
    <property type="entry name" value="DNA/RNA polymerases"/>
    <property type="match status" value="1"/>
</dbReference>
<evidence type="ECO:0000256" key="3">
    <source>
        <dbReference type="ARBA" id="ARBA00022722"/>
    </source>
</evidence>
<dbReference type="GO" id="GO:0015074">
    <property type="term" value="P:DNA integration"/>
    <property type="evidence" value="ECO:0007669"/>
    <property type="project" value="InterPro"/>
</dbReference>
<keyword evidence="7" id="KW-0695">RNA-directed DNA polymerase</keyword>
<comment type="caution">
    <text evidence="9">The sequence shown here is derived from an EMBL/GenBank/DDBJ whole genome shotgun (WGS) entry which is preliminary data.</text>
</comment>
<dbReference type="GO" id="GO:0004519">
    <property type="term" value="F:endonuclease activity"/>
    <property type="evidence" value="ECO:0007669"/>
    <property type="project" value="UniProtKB-KW"/>
</dbReference>
<dbReference type="InterPro" id="IPR041373">
    <property type="entry name" value="RT_RNaseH"/>
</dbReference>
<dbReference type="Gene3D" id="1.10.340.70">
    <property type="match status" value="1"/>
</dbReference>
<dbReference type="OrthoDB" id="3268967at2759"/>
<dbReference type="SUPFAM" id="SSF53098">
    <property type="entry name" value="Ribonuclease H-like"/>
    <property type="match status" value="1"/>
</dbReference>
<dbReference type="PANTHER" id="PTHR37984">
    <property type="entry name" value="PROTEIN CBG26694"/>
    <property type="match status" value="1"/>
</dbReference>
<evidence type="ECO:0000256" key="5">
    <source>
        <dbReference type="ARBA" id="ARBA00022801"/>
    </source>
</evidence>
<proteinExistence type="predicted"/>
<keyword evidence="2" id="KW-0548">Nucleotidyltransferase</keyword>
<keyword evidence="1" id="KW-0808">Transferase</keyword>
<dbReference type="InterPro" id="IPR050951">
    <property type="entry name" value="Retrovirus_Pol_polyprotein"/>
</dbReference>
<dbReference type="PANTHER" id="PTHR37984:SF5">
    <property type="entry name" value="PROTEIN NYNRIN-LIKE"/>
    <property type="match status" value="1"/>
</dbReference>
<dbReference type="GO" id="GO:0003723">
    <property type="term" value="F:RNA binding"/>
    <property type="evidence" value="ECO:0007669"/>
    <property type="project" value="UniProtKB-KW"/>
</dbReference>
<dbReference type="AlphaFoldDB" id="A0A9W8JJS0"/>
<dbReference type="GO" id="GO:0003964">
    <property type="term" value="F:RNA-directed DNA polymerase activity"/>
    <property type="evidence" value="ECO:0007669"/>
    <property type="project" value="UniProtKB-KW"/>
</dbReference>
<dbReference type="Gene3D" id="3.30.420.10">
    <property type="entry name" value="Ribonuclease H-like superfamily/Ribonuclease H"/>
    <property type="match status" value="1"/>
</dbReference>
<feature type="domain" description="Integrase catalytic" evidence="8">
    <location>
        <begin position="320"/>
        <end position="430"/>
    </location>
</feature>
<dbReference type="EMBL" id="JANBPK010000725">
    <property type="protein sequence ID" value="KAJ2934139.1"/>
    <property type="molecule type" value="Genomic_DNA"/>
</dbReference>
<evidence type="ECO:0000256" key="4">
    <source>
        <dbReference type="ARBA" id="ARBA00022759"/>
    </source>
</evidence>
<accession>A0A9W8JJS0</accession>
<dbReference type="InterPro" id="IPR036397">
    <property type="entry name" value="RNaseH_sf"/>
</dbReference>
<dbReference type="PROSITE" id="PS50994">
    <property type="entry name" value="INTEGRASE"/>
    <property type="match status" value="1"/>
</dbReference>
<gene>
    <name evidence="9" type="ORF">H1R20_g2963</name>
</gene>
<evidence type="ECO:0000313" key="10">
    <source>
        <dbReference type="Proteomes" id="UP001140091"/>
    </source>
</evidence>
<dbReference type="Pfam" id="PF17921">
    <property type="entry name" value="Integrase_H2C2"/>
    <property type="match status" value="1"/>
</dbReference>
<organism evidence="9 10">
    <name type="scientific">Candolleomyces eurysporus</name>
    <dbReference type="NCBI Taxonomy" id="2828524"/>
    <lineage>
        <taxon>Eukaryota</taxon>
        <taxon>Fungi</taxon>
        <taxon>Dikarya</taxon>
        <taxon>Basidiomycota</taxon>
        <taxon>Agaricomycotina</taxon>
        <taxon>Agaricomycetes</taxon>
        <taxon>Agaricomycetidae</taxon>
        <taxon>Agaricales</taxon>
        <taxon>Agaricineae</taxon>
        <taxon>Psathyrellaceae</taxon>
        <taxon>Candolleomyces</taxon>
    </lineage>
</organism>
<dbReference type="GO" id="GO:0016787">
    <property type="term" value="F:hydrolase activity"/>
    <property type="evidence" value="ECO:0007669"/>
    <property type="project" value="UniProtKB-KW"/>
</dbReference>
<evidence type="ECO:0000313" key="9">
    <source>
        <dbReference type="EMBL" id="KAJ2934139.1"/>
    </source>
</evidence>
<dbReference type="Pfam" id="PF17917">
    <property type="entry name" value="RT_RNaseH"/>
    <property type="match status" value="1"/>
</dbReference>
<dbReference type="InterPro" id="IPR012337">
    <property type="entry name" value="RNaseH-like_sf"/>
</dbReference>
<evidence type="ECO:0000256" key="1">
    <source>
        <dbReference type="ARBA" id="ARBA00022679"/>
    </source>
</evidence>
<protein>
    <recommendedName>
        <fullName evidence="8">Integrase catalytic domain-containing protein</fullName>
    </recommendedName>
</protein>
<feature type="non-terminal residue" evidence="9">
    <location>
        <position position="1"/>
    </location>
</feature>
<sequence>MVLNTLTTKECDKRFQAWTVDHQNSFDAIKRLVISPECLTVIDHAKPGNNKIFVTTDASDYRIGAVLSYGPSWETARPVAFDSVPLWGAKLNYPVHEKELLAIVTVLKKWRADLLGTEFFIYTDHRTLENFHRQREFSRRQACWMEYMSQFEGRIVYVKGEDNMVADALSHLPTTMQPAEAEELARQVFEEKFAEDEAEGPFKAYPVCVVLAVDRANTVCAITDLLKTRRSTAPASLTRKDVTMNGEFVELVKKESAGDFVPVGPRQTGHFGFKKAYAALRDDYYWPNMRTDLEVSYIPACKDCARNKDATKRTASPLHPLPVPDGRCCSIAMDFVGPLSVDDGYDTILTITDRLGSDIQVILCKATLTAPELAEIFFNRWYCENGMPDDIVSDCDKLFTSSFWWSLHALTGIKLKCSTSFHPQTDRSSE</sequence>
<keyword evidence="4" id="KW-0255">Endonuclease</keyword>
<dbReference type="GO" id="GO:0005634">
    <property type="term" value="C:nucleus"/>
    <property type="evidence" value="ECO:0007669"/>
    <property type="project" value="UniProtKB-ARBA"/>
</dbReference>
<evidence type="ECO:0000256" key="2">
    <source>
        <dbReference type="ARBA" id="ARBA00022695"/>
    </source>
</evidence>
<dbReference type="CDD" id="cd09274">
    <property type="entry name" value="RNase_HI_RT_Ty3"/>
    <property type="match status" value="1"/>
</dbReference>
<evidence type="ECO:0000256" key="7">
    <source>
        <dbReference type="ARBA" id="ARBA00022918"/>
    </source>
</evidence>
<evidence type="ECO:0000256" key="6">
    <source>
        <dbReference type="ARBA" id="ARBA00022884"/>
    </source>
</evidence>
<keyword evidence="10" id="KW-1185">Reference proteome</keyword>
<dbReference type="InterPro" id="IPR043502">
    <property type="entry name" value="DNA/RNA_pol_sf"/>
</dbReference>
<dbReference type="Proteomes" id="UP001140091">
    <property type="component" value="Unassembled WGS sequence"/>
</dbReference>
<reference evidence="9" key="1">
    <citation type="submission" date="2022-06" db="EMBL/GenBank/DDBJ databases">
        <title>Genome Sequence of Candolleomyces eurysporus.</title>
        <authorList>
            <person name="Buettner E."/>
        </authorList>
    </citation>
    <scope>NUCLEOTIDE SEQUENCE</scope>
    <source>
        <strain evidence="9">VTCC 930004</strain>
    </source>
</reference>